<organism evidence="1 2">
    <name type="scientific">Rhododendron molle</name>
    <name type="common">Chinese azalea</name>
    <name type="synonym">Azalea mollis</name>
    <dbReference type="NCBI Taxonomy" id="49168"/>
    <lineage>
        <taxon>Eukaryota</taxon>
        <taxon>Viridiplantae</taxon>
        <taxon>Streptophyta</taxon>
        <taxon>Embryophyta</taxon>
        <taxon>Tracheophyta</taxon>
        <taxon>Spermatophyta</taxon>
        <taxon>Magnoliopsida</taxon>
        <taxon>eudicotyledons</taxon>
        <taxon>Gunneridae</taxon>
        <taxon>Pentapetalae</taxon>
        <taxon>asterids</taxon>
        <taxon>Ericales</taxon>
        <taxon>Ericaceae</taxon>
        <taxon>Ericoideae</taxon>
        <taxon>Rhodoreae</taxon>
        <taxon>Rhododendron</taxon>
    </lineage>
</organism>
<sequence length="239" mass="27285">MSGRQPTKPVWEEEEAAGKKAEITGRKRPRGSSDWEFDEEEEKKMAHKKKELTATDMSTGQGHLSLPWGKLKDKKFREKAFLSTKRNGNDVAKMAARLIAENGKEHEIDIRQWNMSKGIYNVVKDLHAEFEERIQNLGGTEATLVLKKELTATDISPDHKRLSLLRGKLKHKEFLDKAFSATRRNGNGIAKMATRLISENGKQHEIDIRQWNMNQGIYNVVKGWNEVVGEHELRATLAI</sequence>
<gene>
    <name evidence="1" type="ORF">RHMOL_Rhmol06G0279700</name>
</gene>
<evidence type="ECO:0000313" key="1">
    <source>
        <dbReference type="EMBL" id="KAI8552606.1"/>
    </source>
</evidence>
<keyword evidence="2" id="KW-1185">Reference proteome</keyword>
<accession>A0ACC0NIB5</accession>
<dbReference type="Proteomes" id="UP001062846">
    <property type="component" value="Chromosome 6"/>
</dbReference>
<name>A0ACC0NIB5_RHOML</name>
<comment type="caution">
    <text evidence="1">The sequence shown here is derived from an EMBL/GenBank/DDBJ whole genome shotgun (WGS) entry which is preliminary data.</text>
</comment>
<protein>
    <submittedName>
        <fullName evidence="1">Uncharacterized protein</fullName>
    </submittedName>
</protein>
<evidence type="ECO:0000313" key="2">
    <source>
        <dbReference type="Proteomes" id="UP001062846"/>
    </source>
</evidence>
<proteinExistence type="predicted"/>
<dbReference type="EMBL" id="CM046393">
    <property type="protein sequence ID" value="KAI8552606.1"/>
    <property type="molecule type" value="Genomic_DNA"/>
</dbReference>
<reference evidence="1" key="1">
    <citation type="submission" date="2022-02" db="EMBL/GenBank/DDBJ databases">
        <title>Plant Genome Project.</title>
        <authorList>
            <person name="Zhang R.-G."/>
        </authorList>
    </citation>
    <scope>NUCLEOTIDE SEQUENCE</scope>
    <source>
        <strain evidence="1">AT1</strain>
    </source>
</reference>